<dbReference type="OrthoDB" id="6499022at2759"/>
<keyword evidence="2" id="KW-1185">Reference proteome</keyword>
<reference evidence="1" key="1">
    <citation type="submission" date="2020-11" db="EMBL/GenBank/DDBJ databases">
        <authorList>
            <person name="Tran Van P."/>
        </authorList>
    </citation>
    <scope>NUCLEOTIDE SEQUENCE</scope>
</reference>
<protein>
    <submittedName>
        <fullName evidence="1">Uncharacterized protein</fullName>
    </submittedName>
</protein>
<evidence type="ECO:0000313" key="1">
    <source>
        <dbReference type="EMBL" id="CAD7662271.1"/>
    </source>
</evidence>
<dbReference type="EMBL" id="OC941865">
    <property type="protein sequence ID" value="CAD7662271.1"/>
    <property type="molecule type" value="Genomic_DNA"/>
</dbReference>
<gene>
    <name evidence="1" type="ORF">ONB1V03_LOCUS18831</name>
</gene>
<dbReference type="EMBL" id="CAJPVJ010027040">
    <property type="protein sequence ID" value="CAG2179407.1"/>
    <property type="molecule type" value="Genomic_DNA"/>
</dbReference>
<dbReference type="AlphaFoldDB" id="A0A7R9MMT2"/>
<proteinExistence type="predicted"/>
<dbReference type="Proteomes" id="UP000728032">
    <property type="component" value="Unassembled WGS sequence"/>
</dbReference>
<name>A0A7R9MMT2_9ACAR</name>
<accession>A0A7R9MMT2</accession>
<organism evidence="1">
    <name type="scientific">Oppiella nova</name>
    <dbReference type="NCBI Taxonomy" id="334625"/>
    <lineage>
        <taxon>Eukaryota</taxon>
        <taxon>Metazoa</taxon>
        <taxon>Ecdysozoa</taxon>
        <taxon>Arthropoda</taxon>
        <taxon>Chelicerata</taxon>
        <taxon>Arachnida</taxon>
        <taxon>Acari</taxon>
        <taxon>Acariformes</taxon>
        <taxon>Sarcoptiformes</taxon>
        <taxon>Oribatida</taxon>
        <taxon>Brachypylina</taxon>
        <taxon>Oppioidea</taxon>
        <taxon>Oppiidae</taxon>
        <taxon>Oppiella</taxon>
    </lineage>
</organism>
<evidence type="ECO:0000313" key="2">
    <source>
        <dbReference type="Proteomes" id="UP000728032"/>
    </source>
</evidence>
<sequence>MPKQVAGILLYTANNWTTYLKPVLAVTQGLASIWCVTGALQGVPKCTPTALDSMLNLFRSITGNVVDVFCGDYTEGSDKCDSLDMSLTDSK</sequence>